<reference evidence="2 3" key="1">
    <citation type="submission" date="2024-10" db="EMBL/GenBank/DDBJ databases">
        <title>The Natural Products Discovery Center: Release of the First 8490 Sequenced Strains for Exploring Actinobacteria Biosynthetic Diversity.</title>
        <authorList>
            <person name="Kalkreuter E."/>
            <person name="Kautsar S.A."/>
            <person name="Yang D."/>
            <person name="Bader C.D."/>
            <person name="Teijaro C.N."/>
            <person name="Fluegel L."/>
            <person name="Davis C.M."/>
            <person name="Simpson J.R."/>
            <person name="Lauterbach L."/>
            <person name="Steele A.D."/>
            <person name="Gui C."/>
            <person name="Meng S."/>
            <person name="Li G."/>
            <person name="Viehrig K."/>
            <person name="Ye F."/>
            <person name="Su P."/>
            <person name="Kiefer A.F."/>
            <person name="Nichols A."/>
            <person name="Cepeda A.J."/>
            <person name="Yan W."/>
            <person name="Fan B."/>
            <person name="Jiang Y."/>
            <person name="Adhikari A."/>
            <person name="Zheng C.-J."/>
            <person name="Schuster L."/>
            <person name="Cowan T.M."/>
            <person name="Smanski M.J."/>
            <person name="Chevrette M.G."/>
            <person name="De Carvalho L.P.S."/>
            <person name="Shen B."/>
        </authorList>
    </citation>
    <scope>NUCLEOTIDE SEQUENCE [LARGE SCALE GENOMIC DNA]</scope>
    <source>
        <strain evidence="2 3">NPDC050545</strain>
    </source>
</reference>
<dbReference type="Proteomes" id="UP001612741">
    <property type="component" value="Unassembled WGS sequence"/>
</dbReference>
<keyword evidence="3" id="KW-1185">Reference proteome</keyword>
<dbReference type="RefSeq" id="WP_397090728.1">
    <property type="nucleotide sequence ID" value="NZ_JBITGY010000016.1"/>
</dbReference>
<organism evidence="2 3">
    <name type="scientific">Nonomuraea typhae</name>
    <dbReference type="NCBI Taxonomy" id="2603600"/>
    <lineage>
        <taxon>Bacteria</taxon>
        <taxon>Bacillati</taxon>
        <taxon>Actinomycetota</taxon>
        <taxon>Actinomycetes</taxon>
        <taxon>Streptosporangiales</taxon>
        <taxon>Streptosporangiaceae</taxon>
        <taxon>Nonomuraea</taxon>
    </lineage>
</organism>
<evidence type="ECO:0000313" key="2">
    <source>
        <dbReference type="EMBL" id="MFI6504820.1"/>
    </source>
</evidence>
<protein>
    <recommendedName>
        <fullName evidence="1">CD-NTase-associated protein 16 NUDIX domain-containing protein</fullName>
    </recommendedName>
</protein>
<feature type="domain" description="CD-NTase-associated protein 16 NUDIX" evidence="1">
    <location>
        <begin position="2"/>
        <end position="187"/>
    </location>
</feature>
<dbReference type="EMBL" id="JBITGY010000016">
    <property type="protein sequence ID" value="MFI6504820.1"/>
    <property type="molecule type" value="Genomic_DNA"/>
</dbReference>
<evidence type="ECO:0000259" key="1">
    <source>
        <dbReference type="Pfam" id="PF18167"/>
    </source>
</evidence>
<dbReference type="Pfam" id="PF18167">
    <property type="entry name" value="Sa_NUDIX"/>
    <property type="match status" value="1"/>
</dbReference>
<dbReference type="InterPro" id="IPR040829">
    <property type="entry name" value="Cap16_NUDIX"/>
</dbReference>
<name>A0ABW7Z9H5_9ACTN</name>
<comment type="caution">
    <text evidence="2">The sequence shown here is derived from an EMBL/GenBank/DDBJ whole genome shotgun (WGS) entry which is preliminary data.</text>
</comment>
<sequence length="216" mass="23983">MTVRISFSALLRIKDDDGYVLFHSPNRPSVYGPPGGVFKYYEPVMRWLERLGFREDRFPSGNDMKLDLRGFLPTRSMRAFHRWFESGAYREDAAECLHRELVEEVAEVGLPGLAGDVRGLGFAPVRTVVEGPGPVPGKPYRQVRRFEIHDLLTTSESGVRLRAGLVEAARDGDAANLILATAAEIAQGRAGRVLVAPQSAFLIGERRLRPDLPPLS</sequence>
<accession>A0ABW7Z9H5</accession>
<proteinExistence type="predicted"/>
<gene>
    <name evidence="2" type="ORF">ACIBG2_46070</name>
</gene>
<evidence type="ECO:0000313" key="3">
    <source>
        <dbReference type="Proteomes" id="UP001612741"/>
    </source>
</evidence>